<dbReference type="CDD" id="cd17546">
    <property type="entry name" value="REC_hyHK_CKI1_RcsC-like"/>
    <property type="match status" value="1"/>
</dbReference>
<dbReference type="Gene3D" id="3.40.50.2300">
    <property type="match status" value="1"/>
</dbReference>
<evidence type="ECO:0000256" key="2">
    <source>
        <dbReference type="PROSITE-ProRule" id="PRU00169"/>
    </source>
</evidence>
<dbReference type="AlphaFoldDB" id="A0AAV9XRM2"/>
<dbReference type="PANTHER" id="PTHR45339">
    <property type="entry name" value="HYBRID SIGNAL TRANSDUCTION HISTIDINE KINASE J"/>
    <property type="match status" value="1"/>
</dbReference>
<dbReference type="GO" id="GO:0000160">
    <property type="term" value="P:phosphorelay signal transduction system"/>
    <property type="evidence" value="ECO:0007669"/>
    <property type="project" value="InterPro"/>
</dbReference>
<proteinExistence type="predicted"/>
<feature type="region of interest" description="Disordered" evidence="3">
    <location>
        <begin position="205"/>
        <end position="226"/>
    </location>
</feature>
<sequence length="407" mass="46574">MTDRQQLSLQQLVDSSDLPTLVFDFRLKASIEYLPWGKLQDVRVLHNAACERDEHLVAFGSMLNARLGDDLSERTLYHSNEHGSWSAFNLGHYNIWTLDPKAKFEDRLTRFDKVPSPAPDNTPFSDREERLYSRLDNMQSPLKSFSELSDQALKDVEAARKDLASLQDNTEPGSKLSERISSRLLQLELNLRTVSSGLSLLKDLSDISDLSPPKPKEPPRNSHTLSDNELLTSIRNRIHDLPVPPTDPLRPWASYTPPKPLQAHVPNLRMLIVEDNLINQKIMSKYSQKFGVLEEFITQAHHGQEALDCIEKMAHMDQFPDIMLVDVAMPVMDGYTFLEEFWKRWPNARCRIVGLTAWMMKGDDERFKNLGARHVLCKPIRFASFKAILEATAKVKVARDIEFKGKL</sequence>
<dbReference type="Pfam" id="PF00072">
    <property type="entry name" value="Response_reg"/>
    <property type="match status" value="1"/>
</dbReference>
<comment type="caution">
    <text evidence="5">The sequence shown here is derived from an EMBL/GenBank/DDBJ whole genome shotgun (WGS) entry which is preliminary data.</text>
</comment>
<dbReference type="InterPro" id="IPR011006">
    <property type="entry name" value="CheY-like_superfamily"/>
</dbReference>
<keyword evidence="1 2" id="KW-0597">Phosphoprotein</keyword>
<evidence type="ECO:0000256" key="1">
    <source>
        <dbReference type="ARBA" id="ARBA00022553"/>
    </source>
</evidence>
<dbReference type="SUPFAM" id="SSF52172">
    <property type="entry name" value="CheY-like"/>
    <property type="match status" value="1"/>
</dbReference>
<dbReference type="PANTHER" id="PTHR45339:SF5">
    <property type="entry name" value="HISTIDINE KINASE"/>
    <property type="match status" value="1"/>
</dbReference>
<feature type="domain" description="Response regulatory" evidence="4">
    <location>
        <begin position="269"/>
        <end position="393"/>
    </location>
</feature>
<keyword evidence="6" id="KW-1185">Reference proteome</keyword>
<name>A0AAV9XRM2_9PEZI</name>
<dbReference type="InterPro" id="IPR001789">
    <property type="entry name" value="Sig_transdc_resp-reg_receiver"/>
</dbReference>
<evidence type="ECO:0000256" key="3">
    <source>
        <dbReference type="SAM" id="MobiDB-lite"/>
    </source>
</evidence>
<organism evidence="5 6">
    <name type="scientific">Orbilia ellipsospora</name>
    <dbReference type="NCBI Taxonomy" id="2528407"/>
    <lineage>
        <taxon>Eukaryota</taxon>
        <taxon>Fungi</taxon>
        <taxon>Dikarya</taxon>
        <taxon>Ascomycota</taxon>
        <taxon>Pezizomycotina</taxon>
        <taxon>Orbiliomycetes</taxon>
        <taxon>Orbiliales</taxon>
        <taxon>Orbiliaceae</taxon>
        <taxon>Orbilia</taxon>
    </lineage>
</organism>
<dbReference type="PROSITE" id="PS50110">
    <property type="entry name" value="RESPONSE_REGULATORY"/>
    <property type="match status" value="1"/>
</dbReference>
<evidence type="ECO:0000313" key="6">
    <source>
        <dbReference type="Proteomes" id="UP001365542"/>
    </source>
</evidence>
<dbReference type="Proteomes" id="UP001365542">
    <property type="component" value="Unassembled WGS sequence"/>
</dbReference>
<evidence type="ECO:0000313" key="5">
    <source>
        <dbReference type="EMBL" id="KAK6543577.1"/>
    </source>
</evidence>
<accession>A0AAV9XRM2</accession>
<gene>
    <name evidence="5" type="ORF">TWF694_000321</name>
</gene>
<dbReference type="SMART" id="SM00448">
    <property type="entry name" value="REC"/>
    <property type="match status" value="1"/>
</dbReference>
<feature type="modified residue" description="4-aspartylphosphate" evidence="2">
    <location>
        <position position="326"/>
    </location>
</feature>
<dbReference type="EMBL" id="JAVHJO010000001">
    <property type="protein sequence ID" value="KAK6543577.1"/>
    <property type="molecule type" value="Genomic_DNA"/>
</dbReference>
<reference evidence="5 6" key="1">
    <citation type="submission" date="2019-10" db="EMBL/GenBank/DDBJ databases">
        <authorList>
            <person name="Palmer J.M."/>
        </authorList>
    </citation>
    <scope>NUCLEOTIDE SEQUENCE [LARGE SCALE GENOMIC DNA]</scope>
    <source>
        <strain evidence="5 6">TWF694</strain>
    </source>
</reference>
<protein>
    <recommendedName>
        <fullName evidence="4">Response regulatory domain-containing protein</fullName>
    </recommendedName>
</protein>
<evidence type="ECO:0000259" key="4">
    <source>
        <dbReference type="PROSITE" id="PS50110"/>
    </source>
</evidence>